<evidence type="ECO:0000259" key="1">
    <source>
        <dbReference type="Pfam" id="PF04168"/>
    </source>
</evidence>
<dbReference type="Pfam" id="PF04168">
    <property type="entry name" value="Alpha-E"/>
    <property type="match status" value="1"/>
</dbReference>
<name>A0ABW3Q2Q1_9BACL</name>
<dbReference type="RefSeq" id="WP_251583038.1">
    <property type="nucleotide sequence ID" value="NZ_JBHTKX010000002.1"/>
</dbReference>
<dbReference type="InterPro" id="IPR007296">
    <property type="entry name" value="DUF403"/>
</dbReference>
<dbReference type="EMBL" id="JBHTKX010000002">
    <property type="protein sequence ID" value="MFD1129866.1"/>
    <property type="molecule type" value="Genomic_DNA"/>
</dbReference>
<dbReference type="InterPro" id="IPR051680">
    <property type="entry name" value="ATP-dep_Glu-Cys_Ligase-2"/>
</dbReference>
<organism evidence="2 3">
    <name type="scientific">Paenibacillus provencensis</name>
    <dbReference type="NCBI Taxonomy" id="441151"/>
    <lineage>
        <taxon>Bacteria</taxon>
        <taxon>Bacillati</taxon>
        <taxon>Bacillota</taxon>
        <taxon>Bacilli</taxon>
        <taxon>Bacillales</taxon>
        <taxon>Paenibacillaceae</taxon>
        <taxon>Paenibacillus</taxon>
    </lineage>
</organism>
<feature type="domain" description="DUF403" evidence="1">
    <location>
        <begin position="1"/>
        <end position="316"/>
    </location>
</feature>
<proteinExistence type="predicted"/>
<evidence type="ECO:0000313" key="3">
    <source>
        <dbReference type="Proteomes" id="UP001597169"/>
    </source>
</evidence>
<dbReference type="PANTHER" id="PTHR34595:SF7">
    <property type="entry name" value="SLL1039 PROTEIN"/>
    <property type="match status" value="1"/>
</dbReference>
<reference evidence="3" key="1">
    <citation type="journal article" date="2019" name="Int. J. Syst. Evol. Microbiol.">
        <title>The Global Catalogue of Microorganisms (GCM) 10K type strain sequencing project: providing services to taxonomists for standard genome sequencing and annotation.</title>
        <authorList>
            <consortium name="The Broad Institute Genomics Platform"/>
            <consortium name="The Broad Institute Genome Sequencing Center for Infectious Disease"/>
            <person name="Wu L."/>
            <person name="Ma J."/>
        </authorList>
    </citation>
    <scope>NUCLEOTIDE SEQUENCE [LARGE SCALE GENOMIC DNA]</scope>
    <source>
        <strain evidence="3">CCUG 53519</strain>
    </source>
</reference>
<protein>
    <submittedName>
        <fullName evidence="2">Alpha-E domain-containing protein</fullName>
    </submittedName>
</protein>
<comment type="caution">
    <text evidence="2">The sequence shown here is derived from an EMBL/GenBank/DDBJ whole genome shotgun (WGS) entry which is preliminary data.</text>
</comment>
<dbReference type="PANTHER" id="PTHR34595">
    <property type="entry name" value="BLR5612 PROTEIN"/>
    <property type="match status" value="1"/>
</dbReference>
<accession>A0ABW3Q2Q1</accession>
<dbReference type="Proteomes" id="UP001597169">
    <property type="component" value="Unassembled WGS sequence"/>
</dbReference>
<gene>
    <name evidence="2" type="ORF">ACFQ3J_16995</name>
</gene>
<sequence length="333" mass="38663">MLSRVADCLYWMSRNIERAESNARILNVQFIQMLEASEEEILAKHDWEMIFEICARTDLFHEAMQERMGSDQAFIQQLVYARTNANSVVNCVQYARENARMTRTQLPDDLWEIWNDVYLDMSSMNKGEDIDSRDVKRCLERTKIASLTARGIIESSMSRGPAYHMINIGKWLEQAEKTARILDVVSSYIYADPACRGQGESYYWRLALQFANGYEAFLKRHPPAMEPGAILGFLVADDAYPKSIRYCISQVRESVQILEYGRVSHYSWEMYASLDDLLGMLDEVSITELRGPELDFFLSQFQEKCREIGHVFSKTYYLIDTGERQFQLHYAGD</sequence>
<keyword evidence="3" id="KW-1185">Reference proteome</keyword>
<evidence type="ECO:0000313" key="2">
    <source>
        <dbReference type="EMBL" id="MFD1129866.1"/>
    </source>
</evidence>